<gene>
    <name evidence="2" type="primary">LOC107798417</name>
</gene>
<protein>
    <submittedName>
        <fullName evidence="2">Uncharacterized protein LOC107798417</fullName>
    </submittedName>
</protein>
<reference evidence="2" key="2">
    <citation type="submission" date="2025-08" db="UniProtKB">
        <authorList>
            <consortium name="RefSeq"/>
        </authorList>
    </citation>
    <scope>IDENTIFICATION</scope>
    <source>
        <tissue evidence="2">Leaf</tissue>
    </source>
</reference>
<sequence length="276" mass="30930">MARSLRFQAFLPLKFWGECVSTTVYLLNHLPVALLQGKSPFEKLFQKSNSSCSYGVFLNSEGIFSKRFFVSRDTVFKKEVFPFKHMTSASPSQYLAASPSQHSTDAVEPSSSSISTPLDLGQPILFSPNSPYISVGEPYVPSIALRKSSRTTKPPVWLADYVVPPAKFAYPISNYVAYDKLSSAYIASLAAFSAILEPKSFLETTRDPKRVEAMKAEITTLEENNTWFIIPLPSGKIPICCKWVFKVKYKSSGKVEKYKYRLVAKGYSQQEGLDYT</sequence>
<evidence type="ECO:0000313" key="2">
    <source>
        <dbReference type="RefSeq" id="XP_075088079.1"/>
    </source>
</evidence>
<keyword evidence="1" id="KW-1185">Reference proteome</keyword>
<proteinExistence type="predicted"/>
<accession>A0AC58ST11</accession>
<name>A0AC58ST11_TOBAC</name>
<organism evidence="1 2">
    <name type="scientific">Nicotiana tabacum</name>
    <name type="common">Common tobacco</name>
    <dbReference type="NCBI Taxonomy" id="4097"/>
    <lineage>
        <taxon>Eukaryota</taxon>
        <taxon>Viridiplantae</taxon>
        <taxon>Streptophyta</taxon>
        <taxon>Embryophyta</taxon>
        <taxon>Tracheophyta</taxon>
        <taxon>Spermatophyta</taxon>
        <taxon>Magnoliopsida</taxon>
        <taxon>eudicotyledons</taxon>
        <taxon>Gunneridae</taxon>
        <taxon>Pentapetalae</taxon>
        <taxon>asterids</taxon>
        <taxon>lamiids</taxon>
        <taxon>Solanales</taxon>
        <taxon>Solanaceae</taxon>
        <taxon>Nicotianoideae</taxon>
        <taxon>Nicotianeae</taxon>
        <taxon>Nicotiana</taxon>
    </lineage>
</organism>
<reference evidence="1" key="1">
    <citation type="journal article" date="2014" name="Nat. Commun.">
        <title>The tobacco genome sequence and its comparison with those of tomato and potato.</title>
        <authorList>
            <person name="Sierro N."/>
            <person name="Battey J.N."/>
            <person name="Ouadi S."/>
            <person name="Bakaher N."/>
            <person name="Bovet L."/>
            <person name="Willig A."/>
            <person name="Goepfert S."/>
            <person name="Peitsch M.C."/>
            <person name="Ivanov N.V."/>
        </authorList>
    </citation>
    <scope>NUCLEOTIDE SEQUENCE [LARGE SCALE GENOMIC DNA]</scope>
</reference>
<evidence type="ECO:0000313" key="1">
    <source>
        <dbReference type="Proteomes" id="UP000790787"/>
    </source>
</evidence>
<dbReference type="RefSeq" id="XP_075088079.1">
    <property type="nucleotide sequence ID" value="XM_075231978.1"/>
</dbReference>
<dbReference type="Proteomes" id="UP000790787">
    <property type="component" value="Chromosome 16"/>
</dbReference>